<keyword evidence="1" id="KW-0862">Zinc</keyword>
<reference evidence="4 5" key="1">
    <citation type="journal article" date="2024" name="Plant Biotechnol. J.">
        <title>Dendrobium thyrsiflorum genome and its molecular insights into genes involved in important horticultural traits.</title>
        <authorList>
            <person name="Chen B."/>
            <person name="Wang J.Y."/>
            <person name="Zheng P.J."/>
            <person name="Li K.L."/>
            <person name="Liang Y.M."/>
            <person name="Chen X.F."/>
            <person name="Zhang C."/>
            <person name="Zhao X."/>
            <person name="He X."/>
            <person name="Zhang G.Q."/>
            <person name="Liu Z.J."/>
            <person name="Xu Q."/>
        </authorList>
    </citation>
    <scope>NUCLEOTIDE SEQUENCE [LARGE SCALE GENOMIC DNA]</scope>
    <source>
        <strain evidence="4">GZMU011</strain>
    </source>
</reference>
<evidence type="ECO:0000313" key="5">
    <source>
        <dbReference type="Proteomes" id="UP001552299"/>
    </source>
</evidence>
<comment type="caution">
    <text evidence="4">The sequence shown here is derived from an EMBL/GenBank/DDBJ whole genome shotgun (WGS) entry which is preliminary data.</text>
</comment>
<dbReference type="CDD" id="cd16448">
    <property type="entry name" value="RING-H2"/>
    <property type="match status" value="1"/>
</dbReference>
<dbReference type="Pfam" id="PF13639">
    <property type="entry name" value="zf-RING_2"/>
    <property type="match status" value="1"/>
</dbReference>
<dbReference type="InterPro" id="IPR044274">
    <property type="entry name" value="RFI2"/>
</dbReference>
<dbReference type="SUPFAM" id="SSF57850">
    <property type="entry name" value="RING/U-box"/>
    <property type="match status" value="1"/>
</dbReference>
<feature type="region of interest" description="Disordered" evidence="2">
    <location>
        <begin position="238"/>
        <end position="332"/>
    </location>
</feature>
<dbReference type="AlphaFoldDB" id="A0ABD0TZW7"/>
<proteinExistence type="predicted"/>
<evidence type="ECO:0000259" key="3">
    <source>
        <dbReference type="PROSITE" id="PS50089"/>
    </source>
</evidence>
<dbReference type="PANTHER" id="PTHR46798:SF19">
    <property type="entry name" value="OS09G0511500 PROTEIN"/>
    <property type="match status" value="1"/>
</dbReference>
<feature type="region of interest" description="Disordered" evidence="2">
    <location>
        <begin position="458"/>
        <end position="509"/>
    </location>
</feature>
<keyword evidence="5" id="KW-1185">Reference proteome</keyword>
<dbReference type="SMART" id="SM00184">
    <property type="entry name" value="RING"/>
    <property type="match status" value="1"/>
</dbReference>
<evidence type="ECO:0000256" key="1">
    <source>
        <dbReference type="PROSITE-ProRule" id="PRU00175"/>
    </source>
</evidence>
<feature type="compositionally biased region" description="Polar residues" evidence="2">
    <location>
        <begin position="300"/>
        <end position="310"/>
    </location>
</feature>
<keyword evidence="1" id="KW-0863">Zinc-finger</keyword>
<gene>
    <name evidence="4" type="ORF">M5K25_027364</name>
</gene>
<accession>A0ABD0TZW7</accession>
<evidence type="ECO:0000313" key="4">
    <source>
        <dbReference type="EMBL" id="KAL0905178.1"/>
    </source>
</evidence>
<dbReference type="Proteomes" id="UP001552299">
    <property type="component" value="Unassembled WGS sequence"/>
</dbReference>
<dbReference type="Gene3D" id="3.30.40.10">
    <property type="entry name" value="Zinc/RING finger domain, C3HC4 (zinc finger)"/>
    <property type="match status" value="1"/>
</dbReference>
<organism evidence="4 5">
    <name type="scientific">Dendrobium thyrsiflorum</name>
    <name type="common">Pinecone-like raceme dendrobium</name>
    <name type="synonym">Orchid</name>
    <dbReference type="NCBI Taxonomy" id="117978"/>
    <lineage>
        <taxon>Eukaryota</taxon>
        <taxon>Viridiplantae</taxon>
        <taxon>Streptophyta</taxon>
        <taxon>Embryophyta</taxon>
        <taxon>Tracheophyta</taxon>
        <taxon>Spermatophyta</taxon>
        <taxon>Magnoliopsida</taxon>
        <taxon>Liliopsida</taxon>
        <taxon>Asparagales</taxon>
        <taxon>Orchidaceae</taxon>
        <taxon>Epidendroideae</taxon>
        <taxon>Malaxideae</taxon>
        <taxon>Dendrobiinae</taxon>
        <taxon>Dendrobium</taxon>
    </lineage>
</organism>
<feature type="domain" description="RING-type" evidence="3">
    <location>
        <begin position="94"/>
        <end position="139"/>
    </location>
</feature>
<dbReference type="PROSITE" id="PS50089">
    <property type="entry name" value="ZF_RING_2"/>
    <property type="match status" value="1"/>
</dbReference>
<dbReference type="EMBL" id="JANQDX010000019">
    <property type="protein sequence ID" value="KAL0905178.1"/>
    <property type="molecule type" value="Genomic_DNA"/>
</dbReference>
<feature type="compositionally biased region" description="Polar residues" evidence="2">
    <location>
        <begin position="466"/>
        <end position="492"/>
    </location>
</feature>
<sequence length="509" mass="56384">MGQAALRNRVPKVPFSSICECPSSQSRCLSPLLLYILRFSDSVLRRRWEAVGVSDRRRRIGSRKSKGSMTDFETADAMDLEKHDISEDLKAVSCSICLDLVLDRGERSIARLQCGHEFHLDCIGSAFNAKGVMQCPNCRKVEKGRWLYSNGHRLSSDIDLDGWITEDFYDLTYSELPLGYQWCPFGGFTQLASLFEEMESQPSSYHEPLGSSSFGDHSSASGSSHVCPYQALHGFAHHPMHTAPSSSSDSVLENSHFHRHPTGLGGQPQAEMLNPHSFSSTDPPNHNWQQQPPPLPVPLATNSEQPTSQYGLRLPRNDTNNPQRLGSFMHAHPLPHGSISARSGSNLVAGSMAPPVLGEVRTHARGNGSHIYQQSVSSSPPHSSPFPPIRRPRPRGVTLISTSTSTDIGGFYGFSVSTSTNRSLQDSGRHFDRYYGWGREGFAPLPWIPLDGESRWWGPFNPNQPPQSGSFLQRGGTTNDRVAQSRSENGYNHQRMPPPTRMPPPPPYM</sequence>
<feature type="compositionally biased region" description="Pro residues" evidence="2">
    <location>
        <begin position="496"/>
        <end position="509"/>
    </location>
</feature>
<feature type="region of interest" description="Disordered" evidence="2">
    <location>
        <begin position="371"/>
        <end position="394"/>
    </location>
</feature>
<protein>
    <recommendedName>
        <fullName evidence="3">RING-type domain-containing protein</fullName>
    </recommendedName>
</protein>
<dbReference type="PANTHER" id="PTHR46798">
    <property type="entry name" value="OS09G0511500 PROTEIN"/>
    <property type="match status" value="1"/>
</dbReference>
<dbReference type="GO" id="GO:0008270">
    <property type="term" value="F:zinc ion binding"/>
    <property type="evidence" value="ECO:0007669"/>
    <property type="project" value="UniProtKB-KW"/>
</dbReference>
<name>A0ABD0TZW7_DENTH</name>
<keyword evidence="1" id="KW-0479">Metal-binding</keyword>
<evidence type="ECO:0000256" key="2">
    <source>
        <dbReference type="SAM" id="MobiDB-lite"/>
    </source>
</evidence>
<feature type="compositionally biased region" description="Polar residues" evidence="2">
    <location>
        <begin position="243"/>
        <end position="253"/>
    </location>
</feature>
<dbReference type="InterPro" id="IPR001841">
    <property type="entry name" value="Znf_RING"/>
</dbReference>
<dbReference type="InterPro" id="IPR013083">
    <property type="entry name" value="Znf_RING/FYVE/PHD"/>
</dbReference>